<evidence type="ECO:0000256" key="4">
    <source>
        <dbReference type="ARBA" id="ARBA00022519"/>
    </source>
</evidence>
<comment type="similarity">
    <text evidence="9">Belongs to the binding-protein-dependent transport system permease family. LivHM subfamily.</text>
</comment>
<evidence type="ECO:0000256" key="10">
    <source>
        <dbReference type="SAM" id="Phobius"/>
    </source>
</evidence>
<feature type="transmembrane region" description="Helical" evidence="10">
    <location>
        <begin position="223"/>
        <end position="256"/>
    </location>
</feature>
<sequence>MELPFVQELIFGLVTGSYIAVGAIGFTMIYGLVNMINFAHGEFMTVGAYIGFIGAEMLGLPVLGALLPVMLVSAVVGWGLAWVVFEPLSDTGPIPLLLTSIGLGLVLRNGIRLVATPEKRFVNLDAPTFRFDDLGFFVTGQHLLLIGTTAVAVVAVHLFLTRTQTGKAMRAMSDNEALARVTGIETKTVRALVWLIASGFAGLAGYMLAVGQGATPGTGFSQLLLVITAAILGGAGSVYGAVVGAYVLGITISFSIAFLPTWATELGTTMAFVVLIVVLLVRPGGITGEEVRA</sequence>
<dbReference type="Pfam" id="PF02653">
    <property type="entry name" value="BPD_transp_2"/>
    <property type="match status" value="1"/>
</dbReference>
<feature type="transmembrane region" description="Helical" evidence="10">
    <location>
        <begin position="38"/>
        <end position="55"/>
    </location>
</feature>
<keyword evidence="4" id="KW-0997">Cell inner membrane</keyword>
<protein>
    <submittedName>
        <fullName evidence="11">Branched-chain amino acid ABC transporter permease</fullName>
    </submittedName>
</protein>
<keyword evidence="7 10" id="KW-1133">Transmembrane helix</keyword>
<dbReference type="Proteomes" id="UP001596201">
    <property type="component" value="Unassembled WGS sequence"/>
</dbReference>
<evidence type="ECO:0000256" key="2">
    <source>
        <dbReference type="ARBA" id="ARBA00022448"/>
    </source>
</evidence>
<dbReference type="PANTHER" id="PTHR11795">
    <property type="entry name" value="BRANCHED-CHAIN AMINO ACID TRANSPORT SYSTEM PERMEASE PROTEIN LIVH"/>
    <property type="match status" value="1"/>
</dbReference>
<keyword evidence="3" id="KW-1003">Cell membrane</keyword>
<feature type="transmembrane region" description="Helical" evidence="10">
    <location>
        <begin position="136"/>
        <end position="160"/>
    </location>
</feature>
<evidence type="ECO:0000256" key="5">
    <source>
        <dbReference type="ARBA" id="ARBA00022692"/>
    </source>
</evidence>
<evidence type="ECO:0000313" key="11">
    <source>
        <dbReference type="EMBL" id="MFC5366417.1"/>
    </source>
</evidence>
<accession>A0ABD5R9T2</accession>
<organism evidence="11 12">
    <name type="scientific">Salinirubrum litoreum</name>
    <dbReference type="NCBI Taxonomy" id="1126234"/>
    <lineage>
        <taxon>Archaea</taxon>
        <taxon>Methanobacteriati</taxon>
        <taxon>Methanobacteriota</taxon>
        <taxon>Stenosarchaea group</taxon>
        <taxon>Halobacteria</taxon>
        <taxon>Halobacteriales</taxon>
        <taxon>Haloferacaceae</taxon>
        <taxon>Salinirubrum</taxon>
    </lineage>
</organism>
<comment type="caution">
    <text evidence="11">The sequence shown here is derived from an EMBL/GenBank/DDBJ whole genome shotgun (WGS) entry which is preliminary data.</text>
</comment>
<evidence type="ECO:0000256" key="1">
    <source>
        <dbReference type="ARBA" id="ARBA00004651"/>
    </source>
</evidence>
<evidence type="ECO:0000256" key="7">
    <source>
        <dbReference type="ARBA" id="ARBA00022989"/>
    </source>
</evidence>
<evidence type="ECO:0000256" key="6">
    <source>
        <dbReference type="ARBA" id="ARBA00022970"/>
    </source>
</evidence>
<feature type="transmembrane region" description="Helical" evidence="10">
    <location>
        <begin position="191"/>
        <end position="211"/>
    </location>
</feature>
<keyword evidence="8 10" id="KW-0472">Membrane</keyword>
<dbReference type="InterPro" id="IPR052157">
    <property type="entry name" value="BCAA_transport_permease"/>
</dbReference>
<gene>
    <name evidence="11" type="ORF">ACFPJ5_05655</name>
</gene>
<keyword evidence="12" id="KW-1185">Reference proteome</keyword>
<evidence type="ECO:0000256" key="8">
    <source>
        <dbReference type="ARBA" id="ARBA00023136"/>
    </source>
</evidence>
<dbReference type="EMBL" id="JBHSKX010000001">
    <property type="protein sequence ID" value="MFC5366417.1"/>
    <property type="molecule type" value="Genomic_DNA"/>
</dbReference>
<reference evidence="11 12" key="1">
    <citation type="journal article" date="2019" name="Int. J. Syst. Evol. Microbiol.">
        <title>The Global Catalogue of Microorganisms (GCM) 10K type strain sequencing project: providing services to taxonomists for standard genome sequencing and annotation.</title>
        <authorList>
            <consortium name="The Broad Institute Genomics Platform"/>
            <consortium name="The Broad Institute Genome Sequencing Center for Infectious Disease"/>
            <person name="Wu L."/>
            <person name="Ma J."/>
        </authorList>
    </citation>
    <scope>NUCLEOTIDE SEQUENCE [LARGE SCALE GENOMIC DNA]</scope>
    <source>
        <strain evidence="11 12">CGMCC 1.12237</strain>
    </source>
</reference>
<dbReference type="GO" id="GO:0005886">
    <property type="term" value="C:plasma membrane"/>
    <property type="evidence" value="ECO:0007669"/>
    <property type="project" value="UniProtKB-SubCell"/>
</dbReference>
<dbReference type="CDD" id="cd06582">
    <property type="entry name" value="TM_PBP1_LivH_like"/>
    <property type="match status" value="1"/>
</dbReference>
<evidence type="ECO:0000313" key="12">
    <source>
        <dbReference type="Proteomes" id="UP001596201"/>
    </source>
</evidence>
<dbReference type="AlphaFoldDB" id="A0ABD5R9T2"/>
<evidence type="ECO:0000256" key="3">
    <source>
        <dbReference type="ARBA" id="ARBA00022475"/>
    </source>
</evidence>
<feature type="transmembrane region" description="Helical" evidence="10">
    <location>
        <begin position="62"/>
        <end position="84"/>
    </location>
</feature>
<feature type="transmembrane region" description="Helical" evidence="10">
    <location>
        <begin position="262"/>
        <end position="281"/>
    </location>
</feature>
<evidence type="ECO:0000256" key="9">
    <source>
        <dbReference type="ARBA" id="ARBA00037998"/>
    </source>
</evidence>
<dbReference type="InterPro" id="IPR001851">
    <property type="entry name" value="ABC_transp_permease"/>
</dbReference>
<dbReference type="PANTHER" id="PTHR11795:SF371">
    <property type="entry name" value="HIGH-AFFINITY BRANCHED-CHAIN AMINO ACID TRANSPORT SYSTEM PERMEASE PROTEIN LIVH"/>
    <property type="match status" value="1"/>
</dbReference>
<keyword evidence="5 10" id="KW-0812">Transmembrane</keyword>
<feature type="transmembrane region" description="Helical" evidence="10">
    <location>
        <begin position="9"/>
        <end position="32"/>
    </location>
</feature>
<keyword evidence="2" id="KW-0813">Transport</keyword>
<keyword evidence="6" id="KW-0029">Amino-acid transport</keyword>
<dbReference type="GO" id="GO:0006865">
    <property type="term" value="P:amino acid transport"/>
    <property type="evidence" value="ECO:0007669"/>
    <property type="project" value="UniProtKB-KW"/>
</dbReference>
<name>A0ABD5R9T2_9EURY</name>
<comment type="subcellular location">
    <subcellularLocation>
        <location evidence="1">Cell membrane</location>
        <topology evidence="1">Multi-pass membrane protein</topology>
    </subcellularLocation>
</comment>
<dbReference type="RefSeq" id="WP_227228236.1">
    <property type="nucleotide sequence ID" value="NZ_JAJCVJ010000001.1"/>
</dbReference>
<proteinExistence type="inferred from homology"/>